<dbReference type="RefSeq" id="WP_253053696.1">
    <property type="nucleotide sequence ID" value="NZ_JAMXWN010000005.1"/>
</dbReference>
<evidence type="ECO:0000313" key="2">
    <source>
        <dbReference type="Proteomes" id="UP001596267"/>
    </source>
</evidence>
<dbReference type="Gene3D" id="3.70.10.10">
    <property type="match status" value="1"/>
</dbReference>
<comment type="caution">
    <text evidence="1">The sequence shown here is derived from an EMBL/GenBank/DDBJ whole genome shotgun (WGS) entry which is preliminary data.</text>
</comment>
<name>A0ABW1W9V2_9BACL</name>
<dbReference type="EMBL" id="JBHSTQ010000001">
    <property type="protein sequence ID" value="MFC6385146.1"/>
    <property type="molecule type" value="Genomic_DNA"/>
</dbReference>
<sequence>MISYTTFIKHASKVTKAANEARPTLKGIFHRTDGVLIATDSHRLYRAEGLYNGIQERLINPETGELIEGTYPDTDRLIPTNPKTTFQIWHIGKISKITKILWEAARYPEDLDKSADNKKHVLLSFDSANGKIWLNTRGDRAIEASVQIGLSEEKIDLAVNAGYLFEAFDLFGDCGFDDLTVEYYGNMRPLVFKKDNLLALVLPVRAW</sequence>
<proteinExistence type="predicted"/>
<keyword evidence="2" id="KW-1185">Reference proteome</keyword>
<evidence type="ECO:0008006" key="3">
    <source>
        <dbReference type="Google" id="ProtNLM"/>
    </source>
</evidence>
<dbReference type="Proteomes" id="UP001596267">
    <property type="component" value="Unassembled WGS sequence"/>
</dbReference>
<accession>A0ABW1W9V2</accession>
<dbReference type="SUPFAM" id="SSF55979">
    <property type="entry name" value="DNA clamp"/>
    <property type="match status" value="1"/>
</dbReference>
<dbReference type="InterPro" id="IPR046938">
    <property type="entry name" value="DNA_clamp_sf"/>
</dbReference>
<protein>
    <recommendedName>
        <fullName evidence="3">DNA polymerase III beta sliding clamp central domain-containing protein</fullName>
    </recommendedName>
</protein>
<organism evidence="1 2">
    <name type="scientific">Sporolactobacillus kofuensis</name>
    <dbReference type="NCBI Taxonomy" id="269672"/>
    <lineage>
        <taxon>Bacteria</taxon>
        <taxon>Bacillati</taxon>
        <taxon>Bacillota</taxon>
        <taxon>Bacilli</taxon>
        <taxon>Bacillales</taxon>
        <taxon>Sporolactobacillaceae</taxon>
        <taxon>Sporolactobacillus</taxon>
    </lineage>
</organism>
<reference evidence="2" key="1">
    <citation type="journal article" date="2019" name="Int. J. Syst. Evol. Microbiol.">
        <title>The Global Catalogue of Microorganisms (GCM) 10K type strain sequencing project: providing services to taxonomists for standard genome sequencing and annotation.</title>
        <authorList>
            <consortium name="The Broad Institute Genomics Platform"/>
            <consortium name="The Broad Institute Genome Sequencing Center for Infectious Disease"/>
            <person name="Wu L."/>
            <person name="Ma J."/>
        </authorList>
    </citation>
    <scope>NUCLEOTIDE SEQUENCE [LARGE SCALE GENOMIC DNA]</scope>
    <source>
        <strain evidence="2">CCUG 42001</strain>
    </source>
</reference>
<gene>
    <name evidence="1" type="ORF">ACFP7A_00905</name>
</gene>
<evidence type="ECO:0000313" key="1">
    <source>
        <dbReference type="EMBL" id="MFC6385146.1"/>
    </source>
</evidence>